<evidence type="ECO:0000313" key="2">
    <source>
        <dbReference type="EMBL" id="EGJ70739.1"/>
    </source>
</evidence>
<reference evidence="2 3" key="1">
    <citation type="journal article" date="2011" name="Stand. Genomic Sci.">
        <title>Non-contiguous finished genome sequence of Bacteroides coprosuis type strain (PC139).</title>
        <authorList>
            <person name="Land M."/>
            <person name="Held B."/>
            <person name="Gronow S."/>
            <person name="Abt B."/>
            <person name="Lucas S."/>
            <person name="Del Rio T.G."/>
            <person name="Nolan M."/>
            <person name="Tice H."/>
            <person name="Cheng J.F."/>
            <person name="Pitluck S."/>
            <person name="Liolios K."/>
            <person name="Pagani I."/>
            <person name="Ivanova N."/>
            <person name="Mavromatis K."/>
            <person name="Mikhailova N."/>
            <person name="Pati A."/>
            <person name="Tapia R."/>
            <person name="Han C."/>
            <person name="Goodwin L."/>
            <person name="Chen A."/>
            <person name="Palaniappan K."/>
            <person name="Hauser L."/>
            <person name="Brambilla E.M."/>
            <person name="Rohde M."/>
            <person name="Goker M."/>
            <person name="Detter J.C."/>
            <person name="Woyke T."/>
            <person name="Bristow J."/>
            <person name="Eisen J.A."/>
            <person name="Markowitz V."/>
            <person name="Hugenholtz P."/>
            <person name="Kyrpides N.C."/>
            <person name="Klenk H.P."/>
            <person name="Lapidus A."/>
        </authorList>
    </citation>
    <scope>NUCLEOTIDE SEQUENCE</scope>
    <source>
        <strain evidence="2 3">DSM 18011</strain>
    </source>
</reference>
<proteinExistence type="predicted"/>
<sequence length="42" mass="4788">MGKNKKAIREQKEEMEAKRVMKIIFIACAVLAILFIIGFSSM</sequence>
<dbReference type="Proteomes" id="UP000018439">
    <property type="component" value="Chromosome"/>
</dbReference>
<dbReference type="HOGENOM" id="CLU_206967_2_0_10"/>
<keyword evidence="3" id="KW-1185">Reference proteome</keyword>
<evidence type="ECO:0000256" key="1">
    <source>
        <dbReference type="SAM" id="Phobius"/>
    </source>
</evidence>
<gene>
    <name evidence="2" type="ORF">Bcop_0521</name>
</gene>
<keyword evidence="1" id="KW-0812">Transmembrane</keyword>
<organism evidence="2 3">
    <name type="scientific">Bacteroides coprosuis DSM 18011</name>
    <dbReference type="NCBI Taxonomy" id="679937"/>
    <lineage>
        <taxon>Bacteria</taxon>
        <taxon>Pseudomonadati</taxon>
        <taxon>Bacteroidota</taxon>
        <taxon>Bacteroidia</taxon>
        <taxon>Bacteroidales</taxon>
        <taxon>Bacteroidaceae</taxon>
        <taxon>Bacteroides</taxon>
    </lineage>
</organism>
<dbReference type="STRING" id="679937.Bcop_0521"/>
<protein>
    <submittedName>
        <fullName evidence="2">Uncharacterized protein</fullName>
    </submittedName>
</protein>
<dbReference type="AlphaFoldDB" id="F3ZRL4"/>
<dbReference type="EMBL" id="CM001167">
    <property type="protein sequence ID" value="EGJ70739.1"/>
    <property type="molecule type" value="Genomic_DNA"/>
</dbReference>
<evidence type="ECO:0000313" key="3">
    <source>
        <dbReference type="Proteomes" id="UP000018439"/>
    </source>
</evidence>
<name>F3ZRL4_9BACE</name>
<accession>F3ZRL4</accession>
<feature type="transmembrane region" description="Helical" evidence="1">
    <location>
        <begin position="20"/>
        <end position="39"/>
    </location>
</feature>
<keyword evidence="1" id="KW-0472">Membrane</keyword>
<keyword evidence="1" id="KW-1133">Transmembrane helix</keyword>